<evidence type="ECO:0008006" key="11">
    <source>
        <dbReference type="Google" id="ProtNLM"/>
    </source>
</evidence>
<evidence type="ECO:0000256" key="4">
    <source>
        <dbReference type="PROSITE-ProRule" id="PRU01240"/>
    </source>
</evidence>
<comment type="caution">
    <text evidence="9">The sequence shown here is derived from an EMBL/GenBank/DDBJ whole genome shotgun (WGS) entry which is preliminary data.</text>
</comment>
<dbReference type="CDD" id="cd07473">
    <property type="entry name" value="Peptidases_S8_Subtilisin_like"/>
    <property type="match status" value="1"/>
</dbReference>
<accession>A0ABP8ID61</accession>
<dbReference type="InterPro" id="IPR023827">
    <property type="entry name" value="Peptidase_S8_Asp-AS"/>
</dbReference>
<feature type="active site" description="Charge relay system" evidence="4">
    <location>
        <position position="381"/>
    </location>
</feature>
<dbReference type="Pfam" id="PF22148">
    <property type="entry name" value="Fervidolysin_NPro-like"/>
    <property type="match status" value="1"/>
</dbReference>
<dbReference type="InterPro" id="IPR054399">
    <property type="entry name" value="Fervidolysin-like_N_prodom"/>
</dbReference>
<dbReference type="Gene3D" id="2.60.120.260">
    <property type="entry name" value="Galactose-binding domain-like"/>
    <property type="match status" value="2"/>
</dbReference>
<evidence type="ECO:0000259" key="8">
    <source>
        <dbReference type="PROSITE" id="PS51829"/>
    </source>
</evidence>
<dbReference type="PROSITE" id="PS50093">
    <property type="entry name" value="PKD"/>
    <property type="match status" value="1"/>
</dbReference>
<evidence type="ECO:0000256" key="6">
    <source>
        <dbReference type="SAM" id="SignalP"/>
    </source>
</evidence>
<feature type="active site" description="Charge relay system" evidence="4">
    <location>
        <position position="162"/>
    </location>
</feature>
<feature type="domain" description="P/Homo B" evidence="8">
    <location>
        <begin position="542"/>
        <end position="668"/>
    </location>
</feature>
<dbReference type="Gene3D" id="2.60.40.10">
    <property type="entry name" value="Immunoglobulins"/>
    <property type="match status" value="3"/>
</dbReference>
<keyword evidence="2 4" id="KW-0378">Hydrolase</keyword>
<keyword evidence="6" id="KW-0732">Signal</keyword>
<dbReference type="InterPro" id="IPR035986">
    <property type="entry name" value="PKD_dom_sf"/>
</dbReference>
<dbReference type="InterPro" id="IPR000209">
    <property type="entry name" value="Peptidase_S8/S53_dom"/>
</dbReference>
<feature type="active site" description="Charge relay system" evidence="4">
    <location>
        <position position="217"/>
    </location>
</feature>
<dbReference type="InterPro" id="IPR022409">
    <property type="entry name" value="PKD/Chitinase_dom"/>
</dbReference>
<comment type="similarity">
    <text evidence="4 5">Belongs to the peptidase S8 family.</text>
</comment>
<dbReference type="InterPro" id="IPR008979">
    <property type="entry name" value="Galactose-bd-like_sf"/>
</dbReference>
<dbReference type="Pfam" id="PF01483">
    <property type="entry name" value="P_proprotein"/>
    <property type="match status" value="2"/>
</dbReference>
<dbReference type="PRINTS" id="PR00723">
    <property type="entry name" value="SUBTILISIN"/>
</dbReference>
<dbReference type="Gene3D" id="3.40.50.200">
    <property type="entry name" value="Peptidase S8/S53 domain"/>
    <property type="match status" value="1"/>
</dbReference>
<dbReference type="InterPro" id="IPR013783">
    <property type="entry name" value="Ig-like_fold"/>
</dbReference>
<name>A0ABP8ID61_9GAMM</name>
<dbReference type="Pfam" id="PF00082">
    <property type="entry name" value="Peptidase_S8"/>
    <property type="match status" value="1"/>
</dbReference>
<keyword evidence="3 4" id="KW-0720">Serine protease</keyword>
<sequence length="1156" mass="120849">MKFKPNKVFAALLSTTLITGLSVDANAADNAKGKKLPEYDPSSIIVKFKSNVGKDNRKQLSKSFGASFKDKNNDGVDDRYRHIAKGRLAQLKLPKGADPKTYVEQLKHNADVEYAELNYILKPLATPNDTRYGELWGMHKTKADLAWDMGVGDKSIVVGVIDTGIDYTHPDLAGNMWVNPNEIPGNNLDDDGNGYIDDVHGISAINDNGDPMDTGEHGTHVAGTVGATGNNGEGVVGVNWQTDMVGCSFLGQNGGTLADGVECINYMVDLKNRGTNVRVLNNSWGGGGFSQTMKDAITAANNADMIFVAAAGNSARDNDITDNFPSNYDVPNVLAIASTTINDDMSSFSQWGATTVDMGAPGSSILSTLPGNRYGIFSGTSMATPHVAGAAALILAANPSLTTAQVKEILMTSGDPIPALDGLTVSGRRLNVENAMNMAGGGGPTYYLGSTPYSNTVNQGQVAIYNLTLNAVAGYNGTATMTASASPVLDGFISFSPSQVGPGGTTAMTVDTNSSAAPGNYTITVTAEDGSLSKSTDVTLKVMPAGTLTNNYSNNQAVAIPDNNATGVSSTITVADDITITNVVTNVNIDHTYIGDLIVSLTSPAGTTEIMHERAGGNTDNIVASFDMSKFEFENAQGDWILNVSDNAGADTGTLNNWSIDVTGSFNGEFDFLPSITVNSPNNGSSFLVNEPVTFDAQATDPEDGDVSSSISWNSSIDGLIGHGPTVTTSSLSAGTHQITVSATDSAGQTQEQTFDVSVVASNTTVSYSNTTPLSFENSTETSIINATDGLVIDNFEVSVDIQFDWIGDLRVKLTSPAGTSVILHNFEGYSDTNLVKTYMPVEFVGESSYGEWSLEVMDSSSFDNNAVLNSWVISMSNGDIVTPPANEAPAVSITSPTGGSNYVEGDAVTFSANASDAEDGDLSNNITWISSLDGVIGSGSSFTTSVLSAGTHNITAQVNDSQSVSGSAQVGIVVNAAPVNEAPLADFNFVANHLNVQFTDASGDIDGSVVTWNWDFGDGISSSLASPAHSYAAPGTYSVSLTVTDDQGATHSVNKSVSVTAAINLSASATTRNGKVTADLTWSGGKTSKVDVYRDGVKVREASNNGSYTDRFNSNATSFTYQVCEQGSTICSVVITIEPTEEQKRGKGKSLGNDK</sequence>
<reference evidence="10" key="1">
    <citation type="journal article" date="2019" name="Int. J. Syst. Evol. Microbiol.">
        <title>The Global Catalogue of Microorganisms (GCM) 10K type strain sequencing project: providing services to taxonomists for standard genome sequencing and annotation.</title>
        <authorList>
            <consortium name="The Broad Institute Genomics Platform"/>
            <consortium name="The Broad Institute Genome Sequencing Center for Infectious Disease"/>
            <person name="Wu L."/>
            <person name="Ma J."/>
        </authorList>
    </citation>
    <scope>NUCLEOTIDE SEQUENCE [LARGE SCALE GENOMIC DNA]</scope>
    <source>
        <strain evidence="10">JCM 17728</strain>
    </source>
</reference>
<dbReference type="InterPro" id="IPR000601">
    <property type="entry name" value="PKD_dom"/>
</dbReference>
<feature type="domain" description="P/Homo B" evidence="8">
    <location>
        <begin position="750"/>
        <end position="883"/>
    </location>
</feature>
<feature type="chain" id="PRO_5045394867" description="Peptidase S8" evidence="6">
    <location>
        <begin position="28"/>
        <end position="1156"/>
    </location>
</feature>
<dbReference type="Pfam" id="PF18911">
    <property type="entry name" value="PKD_4"/>
    <property type="match status" value="1"/>
</dbReference>
<dbReference type="RefSeq" id="WP_345291573.1">
    <property type="nucleotide sequence ID" value="NZ_BAABFV010000001.1"/>
</dbReference>
<dbReference type="InterPro" id="IPR002884">
    <property type="entry name" value="P_dom"/>
</dbReference>
<dbReference type="PANTHER" id="PTHR42884:SF14">
    <property type="entry name" value="NEUROENDOCRINE CONVERTASE 1"/>
    <property type="match status" value="1"/>
</dbReference>
<dbReference type="EMBL" id="BAABFV010000001">
    <property type="protein sequence ID" value="GAA4356484.1"/>
    <property type="molecule type" value="Genomic_DNA"/>
</dbReference>
<evidence type="ECO:0000256" key="1">
    <source>
        <dbReference type="ARBA" id="ARBA00022670"/>
    </source>
</evidence>
<dbReference type="SUPFAM" id="SSF49785">
    <property type="entry name" value="Galactose-binding domain-like"/>
    <property type="match status" value="2"/>
</dbReference>
<evidence type="ECO:0000313" key="9">
    <source>
        <dbReference type="EMBL" id="GAA4356484.1"/>
    </source>
</evidence>
<keyword evidence="1 4" id="KW-0645">Protease</keyword>
<gene>
    <name evidence="9" type="ORF">GCM10023151_04440</name>
</gene>
<dbReference type="CDD" id="cd00146">
    <property type="entry name" value="PKD"/>
    <property type="match status" value="1"/>
</dbReference>
<organism evidence="9 10">
    <name type="scientific">Kangiella marina</name>
    <dbReference type="NCBI Taxonomy" id="1079178"/>
    <lineage>
        <taxon>Bacteria</taxon>
        <taxon>Pseudomonadati</taxon>
        <taxon>Pseudomonadota</taxon>
        <taxon>Gammaproteobacteria</taxon>
        <taxon>Kangiellales</taxon>
        <taxon>Kangiellaceae</taxon>
        <taxon>Kangiella</taxon>
    </lineage>
</organism>
<dbReference type="SMART" id="SM00089">
    <property type="entry name" value="PKD"/>
    <property type="match status" value="4"/>
</dbReference>
<evidence type="ECO:0000256" key="2">
    <source>
        <dbReference type="ARBA" id="ARBA00022801"/>
    </source>
</evidence>
<evidence type="ECO:0000256" key="3">
    <source>
        <dbReference type="ARBA" id="ARBA00022825"/>
    </source>
</evidence>
<dbReference type="PROSITE" id="PS00138">
    <property type="entry name" value="SUBTILASE_SER"/>
    <property type="match status" value="1"/>
</dbReference>
<dbReference type="PROSITE" id="PS00137">
    <property type="entry name" value="SUBTILASE_HIS"/>
    <property type="match status" value="1"/>
</dbReference>
<dbReference type="InterPro" id="IPR015500">
    <property type="entry name" value="Peptidase_S8_subtilisin-rel"/>
</dbReference>
<keyword evidence="10" id="KW-1185">Reference proteome</keyword>
<dbReference type="InterPro" id="IPR036852">
    <property type="entry name" value="Peptidase_S8/S53_dom_sf"/>
</dbReference>
<dbReference type="PROSITE" id="PS00136">
    <property type="entry name" value="SUBTILASE_ASP"/>
    <property type="match status" value="1"/>
</dbReference>
<dbReference type="Proteomes" id="UP001501011">
    <property type="component" value="Unassembled WGS sequence"/>
</dbReference>
<feature type="domain" description="PKD" evidence="7">
    <location>
        <begin position="1008"/>
        <end position="1067"/>
    </location>
</feature>
<dbReference type="SUPFAM" id="SSF52743">
    <property type="entry name" value="Subtilisin-like"/>
    <property type="match status" value="1"/>
</dbReference>
<protein>
    <recommendedName>
        <fullName evidence="11">Peptidase S8</fullName>
    </recommendedName>
</protein>
<evidence type="ECO:0000313" key="10">
    <source>
        <dbReference type="Proteomes" id="UP001501011"/>
    </source>
</evidence>
<dbReference type="InterPro" id="IPR023828">
    <property type="entry name" value="Peptidase_S8_Ser-AS"/>
</dbReference>
<evidence type="ECO:0000259" key="7">
    <source>
        <dbReference type="PROSITE" id="PS50093"/>
    </source>
</evidence>
<dbReference type="Pfam" id="PF00801">
    <property type="entry name" value="PKD"/>
    <property type="match status" value="1"/>
</dbReference>
<proteinExistence type="inferred from homology"/>
<evidence type="ECO:0000256" key="5">
    <source>
        <dbReference type="RuleBase" id="RU003355"/>
    </source>
</evidence>
<dbReference type="SUPFAM" id="SSF49299">
    <property type="entry name" value="PKD domain"/>
    <property type="match status" value="1"/>
</dbReference>
<dbReference type="PANTHER" id="PTHR42884">
    <property type="entry name" value="PROPROTEIN CONVERTASE SUBTILISIN/KEXIN-RELATED"/>
    <property type="match status" value="1"/>
</dbReference>
<dbReference type="InterPro" id="IPR022398">
    <property type="entry name" value="Peptidase_S8_His-AS"/>
</dbReference>
<dbReference type="PROSITE" id="PS51829">
    <property type="entry name" value="P_HOMO_B"/>
    <property type="match status" value="2"/>
</dbReference>
<feature type="signal peptide" evidence="6">
    <location>
        <begin position="1"/>
        <end position="27"/>
    </location>
</feature>
<dbReference type="PROSITE" id="PS51892">
    <property type="entry name" value="SUBTILASE"/>
    <property type="match status" value="1"/>
</dbReference>
<dbReference type="InterPro" id="IPR034204">
    <property type="entry name" value="PfSUB1-like_cat_dom"/>
</dbReference>